<evidence type="ECO:0000313" key="7">
    <source>
        <dbReference type="Proteomes" id="UP001595758"/>
    </source>
</evidence>
<dbReference type="Proteomes" id="UP001595758">
    <property type="component" value="Unassembled WGS sequence"/>
</dbReference>
<dbReference type="PROSITE" id="PS50931">
    <property type="entry name" value="HTH_LYSR"/>
    <property type="match status" value="1"/>
</dbReference>
<dbReference type="InterPro" id="IPR005119">
    <property type="entry name" value="LysR_subst-bd"/>
</dbReference>
<proteinExistence type="inferred from homology"/>
<comment type="caution">
    <text evidence="6">The sequence shown here is derived from an EMBL/GenBank/DDBJ whole genome shotgun (WGS) entry which is preliminary data.</text>
</comment>
<dbReference type="Pfam" id="PF03466">
    <property type="entry name" value="LysR_substrate"/>
    <property type="match status" value="1"/>
</dbReference>
<dbReference type="InterPro" id="IPR000847">
    <property type="entry name" value="LysR_HTH_N"/>
</dbReference>
<organism evidence="6 7">
    <name type="scientific">Legionella dresdenensis</name>
    <dbReference type="NCBI Taxonomy" id="450200"/>
    <lineage>
        <taxon>Bacteria</taxon>
        <taxon>Pseudomonadati</taxon>
        <taxon>Pseudomonadota</taxon>
        <taxon>Gammaproteobacteria</taxon>
        <taxon>Legionellales</taxon>
        <taxon>Legionellaceae</taxon>
        <taxon>Legionella</taxon>
    </lineage>
</organism>
<name>A0ABV8CEE5_9GAMM</name>
<dbReference type="InterPro" id="IPR036390">
    <property type="entry name" value="WH_DNA-bd_sf"/>
</dbReference>
<evidence type="ECO:0000313" key="6">
    <source>
        <dbReference type="EMBL" id="MFC3908519.1"/>
    </source>
</evidence>
<dbReference type="PANTHER" id="PTHR30537">
    <property type="entry name" value="HTH-TYPE TRANSCRIPTIONAL REGULATOR"/>
    <property type="match status" value="1"/>
</dbReference>
<reference evidence="7" key="1">
    <citation type="journal article" date="2019" name="Int. J. Syst. Evol. Microbiol.">
        <title>The Global Catalogue of Microorganisms (GCM) 10K type strain sequencing project: providing services to taxonomists for standard genome sequencing and annotation.</title>
        <authorList>
            <consortium name="The Broad Institute Genomics Platform"/>
            <consortium name="The Broad Institute Genome Sequencing Center for Infectious Disease"/>
            <person name="Wu L."/>
            <person name="Ma J."/>
        </authorList>
    </citation>
    <scope>NUCLEOTIDE SEQUENCE [LARGE SCALE GENOMIC DNA]</scope>
    <source>
        <strain evidence="7">CCUG 59858</strain>
    </source>
</reference>
<sequence>MLNYNELKVDNGRGMYNLGQIACFLKVAELNSFSNAAESLFLTTTAVSKQIKNLEQAIGEQLFQRTTRQVKLTEFGVLFYERCKTIAEQINSIDLFIESQKKNPQGQLNVLVSTITCRDMVLQFLPEFMTLYPLIELNIDFSEQDDQLARGDLDIMVGFPLIPPATDSLRYRKIFTVSNILCASPAFVERYGMPVDAGDLPRYPVISHSLRKPAHYLPLADGGQLPTANPILYMNSFAELNQACLAGIGMFLTGDSLVEHWLDSGELIRLLPQYAFRCYDIYIFYRAYDFELPKVKVFMDFFTARLGQRR</sequence>
<keyword evidence="2" id="KW-0805">Transcription regulation</keyword>
<dbReference type="Gene3D" id="1.10.10.10">
    <property type="entry name" value="Winged helix-like DNA-binding domain superfamily/Winged helix DNA-binding domain"/>
    <property type="match status" value="1"/>
</dbReference>
<dbReference type="SUPFAM" id="SSF46785">
    <property type="entry name" value="Winged helix' DNA-binding domain"/>
    <property type="match status" value="1"/>
</dbReference>
<dbReference type="InterPro" id="IPR036388">
    <property type="entry name" value="WH-like_DNA-bd_sf"/>
</dbReference>
<dbReference type="Pfam" id="PF00126">
    <property type="entry name" value="HTH_1"/>
    <property type="match status" value="1"/>
</dbReference>
<dbReference type="EMBL" id="JBHSAB010000006">
    <property type="protein sequence ID" value="MFC3908519.1"/>
    <property type="molecule type" value="Genomic_DNA"/>
</dbReference>
<dbReference type="InterPro" id="IPR058163">
    <property type="entry name" value="LysR-type_TF_proteobact-type"/>
</dbReference>
<feature type="domain" description="HTH lysR-type" evidence="5">
    <location>
        <begin position="16"/>
        <end position="73"/>
    </location>
</feature>
<accession>A0ABV8CEE5</accession>
<evidence type="ECO:0000256" key="2">
    <source>
        <dbReference type="ARBA" id="ARBA00023015"/>
    </source>
</evidence>
<evidence type="ECO:0000256" key="4">
    <source>
        <dbReference type="ARBA" id="ARBA00023163"/>
    </source>
</evidence>
<keyword evidence="7" id="KW-1185">Reference proteome</keyword>
<dbReference type="CDD" id="cd08422">
    <property type="entry name" value="PBP2_CrgA_like"/>
    <property type="match status" value="1"/>
</dbReference>
<dbReference type="SUPFAM" id="SSF53850">
    <property type="entry name" value="Periplasmic binding protein-like II"/>
    <property type="match status" value="1"/>
</dbReference>
<evidence type="ECO:0000256" key="1">
    <source>
        <dbReference type="ARBA" id="ARBA00009437"/>
    </source>
</evidence>
<evidence type="ECO:0000259" key="5">
    <source>
        <dbReference type="PROSITE" id="PS50931"/>
    </source>
</evidence>
<keyword evidence="4" id="KW-0804">Transcription</keyword>
<dbReference type="RefSeq" id="WP_382341883.1">
    <property type="nucleotide sequence ID" value="NZ_JBHSAB010000006.1"/>
</dbReference>
<gene>
    <name evidence="6" type="ORF">ACFORL_05450</name>
</gene>
<protein>
    <submittedName>
        <fullName evidence="6">LysR family transcriptional regulator</fullName>
    </submittedName>
</protein>
<comment type="similarity">
    <text evidence="1">Belongs to the LysR transcriptional regulatory family.</text>
</comment>
<dbReference type="PRINTS" id="PR00039">
    <property type="entry name" value="HTHLYSR"/>
</dbReference>
<dbReference type="Gene3D" id="3.40.190.290">
    <property type="match status" value="1"/>
</dbReference>
<dbReference type="PANTHER" id="PTHR30537:SF5">
    <property type="entry name" value="HTH-TYPE TRANSCRIPTIONAL ACTIVATOR TTDR-RELATED"/>
    <property type="match status" value="1"/>
</dbReference>
<evidence type="ECO:0000256" key="3">
    <source>
        <dbReference type="ARBA" id="ARBA00023125"/>
    </source>
</evidence>
<keyword evidence="3" id="KW-0238">DNA-binding</keyword>